<dbReference type="Proteomes" id="UP001611548">
    <property type="component" value="Unassembled WGS sequence"/>
</dbReference>
<comment type="caution">
    <text evidence="2">The sequence shown here is derived from an EMBL/GenBank/DDBJ whole genome shotgun (WGS) entry which is preliminary data.</text>
</comment>
<gene>
    <name evidence="2" type="ORF">ACH429_09220</name>
</gene>
<dbReference type="EMBL" id="JBIRWE010000003">
    <property type="protein sequence ID" value="MFI1964289.1"/>
    <property type="molecule type" value="Genomic_DNA"/>
</dbReference>
<feature type="compositionally biased region" description="Basic and acidic residues" evidence="1">
    <location>
        <begin position="66"/>
        <end position="91"/>
    </location>
</feature>
<dbReference type="RefSeq" id="WP_157859289.1">
    <property type="nucleotide sequence ID" value="NZ_JBIRWE010000003.1"/>
</dbReference>
<accession>A0ABW7USH0</accession>
<evidence type="ECO:0008006" key="4">
    <source>
        <dbReference type="Google" id="ProtNLM"/>
    </source>
</evidence>
<feature type="compositionally biased region" description="Low complexity" evidence="1">
    <location>
        <begin position="104"/>
        <end position="118"/>
    </location>
</feature>
<organism evidence="2 3">
    <name type="scientific">Streptomyces pathocidini</name>
    <dbReference type="NCBI Taxonomy" id="1650571"/>
    <lineage>
        <taxon>Bacteria</taxon>
        <taxon>Bacillati</taxon>
        <taxon>Actinomycetota</taxon>
        <taxon>Actinomycetes</taxon>
        <taxon>Kitasatosporales</taxon>
        <taxon>Streptomycetaceae</taxon>
        <taxon>Streptomyces</taxon>
    </lineage>
</organism>
<evidence type="ECO:0000313" key="2">
    <source>
        <dbReference type="EMBL" id="MFI1964289.1"/>
    </source>
</evidence>
<name>A0ABW7USH0_9ACTN</name>
<keyword evidence="3" id="KW-1185">Reference proteome</keyword>
<feature type="region of interest" description="Disordered" evidence="1">
    <location>
        <begin position="46"/>
        <end position="134"/>
    </location>
</feature>
<sequence>MRSVVCGDGAKVRPVRALLALGLVLLVGAHLVGALHGPGFTGAHPRTALPAVCGGQAADPTEPAPGDERGPGPQRDHADGHDVPHAVDRLRGPAGAPVSSPDNAVALPFAPTAPAAPADRPDRPRGAPSRTAGRASLALHCVWRQ</sequence>
<evidence type="ECO:0000256" key="1">
    <source>
        <dbReference type="SAM" id="MobiDB-lite"/>
    </source>
</evidence>
<evidence type="ECO:0000313" key="3">
    <source>
        <dbReference type="Proteomes" id="UP001611548"/>
    </source>
</evidence>
<reference evidence="2 3" key="1">
    <citation type="submission" date="2024-10" db="EMBL/GenBank/DDBJ databases">
        <title>The Natural Products Discovery Center: Release of the First 8490 Sequenced Strains for Exploring Actinobacteria Biosynthetic Diversity.</title>
        <authorList>
            <person name="Kalkreuter E."/>
            <person name="Kautsar S.A."/>
            <person name="Yang D."/>
            <person name="Bader C.D."/>
            <person name="Teijaro C.N."/>
            <person name="Fluegel L."/>
            <person name="Davis C.M."/>
            <person name="Simpson J.R."/>
            <person name="Lauterbach L."/>
            <person name="Steele A.D."/>
            <person name="Gui C."/>
            <person name="Meng S."/>
            <person name="Li G."/>
            <person name="Viehrig K."/>
            <person name="Ye F."/>
            <person name="Su P."/>
            <person name="Kiefer A.F."/>
            <person name="Nichols A."/>
            <person name="Cepeda A.J."/>
            <person name="Yan W."/>
            <person name="Fan B."/>
            <person name="Jiang Y."/>
            <person name="Adhikari A."/>
            <person name="Zheng C.-J."/>
            <person name="Schuster L."/>
            <person name="Cowan T.M."/>
            <person name="Smanski M.J."/>
            <person name="Chevrette M.G."/>
            <person name="De Carvalho L.P.S."/>
            <person name="Shen B."/>
        </authorList>
    </citation>
    <scope>NUCLEOTIDE SEQUENCE [LARGE SCALE GENOMIC DNA]</scope>
    <source>
        <strain evidence="2 3">NPDC020327</strain>
    </source>
</reference>
<proteinExistence type="predicted"/>
<protein>
    <recommendedName>
        <fullName evidence="4">Secreted protein</fullName>
    </recommendedName>
</protein>